<dbReference type="AlphaFoldDB" id="A0A5B0Q0X2"/>
<dbReference type="Proteomes" id="UP000325313">
    <property type="component" value="Unassembled WGS sequence"/>
</dbReference>
<organism evidence="2 3">
    <name type="scientific">Puccinia graminis f. sp. tritici</name>
    <dbReference type="NCBI Taxonomy" id="56615"/>
    <lineage>
        <taxon>Eukaryota</taxon>
        <taxon>Fungi</taxon>
        <taxon>Dikarya</taxon>
        <taxon>Basidiomycota</taxon>
        <taxon>Pucciniomycotina</taxon>
        <taxon>Pucciniomycetes</taxon>
        <taxon>Pucciniales</taxon>
        <taxon>Pucciniaceae</taxon>
        <taxon>Puccinia</taxon>
    </lineage>
</organism>
<feature type="region of interest" description="Disordered" evidence="1">
    <location>
        <begin position="147"/>
        <end position="174"/>
    </location>
</feature>
<name>A0A5B0Q0X2_PUCGR</name>
<comment type="caution">
    <text evidence="2">The sequence shown here is derived from an EMBL/GenBank/DDBJ whole genome shotgun (WGS) entry which is preliminary data.</text>
</comment>
<sequence length="187" mass="20393">MRQSIPLTAFFSKRPAESMAEKPAPKVQIREVSCCGNNDDTWLRPRAKTKSISSGGCSFAAVNLTGAARKFDIQGFKPGCQPPEKAVPGTANPPHSFSLEILAGIPLLSTMDRQTLIKKMIDSQTAVLSGSRLIKSAISNTAMLLAKEDEEEKTEPKRGGSVKGRSRNLPRDFAGGYQRLFQDYFSD</sequence>
<proteinExistence type="predicted"/>
<evidence type="ECO:0000313" key="2">
    <source>
        <dbReference type="EMBL" id="KAA1106826.1"/>
    </source>
</evidence>
<gene>
    <name evidence="2" type="ORF">PGTUg99_012109</name>
</gene>
<accession>A0A5B0Q0X2</accession>
<evidence type="ECO:0000256" key="1">
    <source>
        <dbReference type="SAM" id="MobiDB-lite"/>
    </source>
</evidence>
<evidence type="ECO:0000313" key="3">
    <source>
        <dbReference type="Proteomes" id="UP000325313"/>
    </source>
</evidence>
<protein>
    <submittedName>
        <fullName evidence="2">Uncharacterized protein</fullName>
    </submittedName>
</protein>
<dbReference type="EMBL" id="VDEP01000309">
    <property type="protein sequence ID" value="KAA1106826.1"/>
    <property type="molecule type" value="Genomic_DNA"/>
</dbReference>
<reference evidence="2 3" key="1">
    <citation type="submission" date="2019-05" db="EMBL/GenBank/DDBJ databases">
        <title>Emergence of the Ug99 lineage of the wheat stem rust pathogen through somatic hybridization.</title>
        <authorList>
            <person name="Li F."/>
            <person name="Upadhyaya N.M."/>
            <person name="Sperschneider J."/>
            <person name="Matny O."/>
            <person name="Nguyen-Phuc H."/>
            <person name="Mago R."/>
            <person name="Raley C."/>
            <person name="Miller M.E."/>
            <person name="Silverstein K.A.T."/>
            <person name="Henningsen E."/>
            <person name="Hirsch C.D."/>
            <person name="Visser B."/>
            <person name="Pretorius Z.A."/>
            <person name="Steffenson B.J."/>
            <person name="Schwessinger B."/>
            <person name="Dodds P.N."/>
            <person name="Figueroa M."/>
        </authorList>
    </citation>
    <scope>NUCLEOTIDE SEQUENCE [LARGE SCALE GENOMIC DNA]</scope>
    <source>
        <strain evidence="2 3">Ug99</strain>
    </source>
</reference>